<organism evidence="10 11">
    <name type="scientific">Vibrio qingdaonensis</name>
    <dbReference type="NCBI Taxonomy" id="2829491"/>
    <lineage>
        <taxon>Bacteria</taxon>
        <taxon>Pseudomonadati</taxon>
        <taxon>Pseudomonadota</taxon>
        <taxon>Gammaproteobacteria</taxon>
        <taxon>Vibrionales</taxon>
        <taxon>Vibrionaceae</taxon>
        <taxon>Vibrio</taxon>
    </lineage>
</organism>
<protein>
    <recommendedName>
        <fullName evidence="7">Endoglucanase</fullName>
        <ecNumber evidence="7">3.2.1.4</ecNumber>
    </recommendedName>
</protein>
<keyword evidence="3 6" id="KW-0119">Carbohydrate metabolism</keyword>
<dbReference type="Gene3D" id="2.60.40.10">
    <property type="entry name" value="Immunoglobulins"/>
    <property type="match status" value="1"/>
</dbReference>
<feature type="domain" description="Cellulase Ig-like" evidence="9">
    <location>
        <begin position="19"/>
        <end position="97"/>
    </location>
</feature>
<dbReference type="InterPro" id="IPR001701">
    <property type="entry name" value="Glyco_hydro_9"/>
</dbReference>
<dbReference type="RefSeq" id="WP_265675359.1">
    <property type="nucleotide sequence ID" value="NZ_JAKRRY010000015.1"/>
</dbReference>
<dbReference type="InterPro" id="IPR012341">
    <property type="entry name" value="6hp_glycosidase-like_sf"/>
</dbReference>
<dbReference type="GO" id="GO:0008810">
    <property type="term" value="F:cellulase activity"/>
    <property type="evidence" value="ECO:0007669"/>
    <property type="project" value="UniProtKB-EC"/>
</dbReference>
<name>A0A9X3HWV3_9VIBR</name>
<dbReference type="InterPro" id="IPR013783">
    <property type="entry name" value="Ig-like_fold"/>
</dbReference>
<dbReference type="EC" id="3.2.1.4" evidence="7"/>
<dbReference type="Gene3D" id="1.50.10.10">
    <property type="match status" value="1"/>
</dbReference>
<dbReference type="AlphaFoldDB" id="A0A9X3HWV3"/>
<evidence type="ECO:0000256" key="4">
    <source>
        <dbReference type="ARBA" id="ARBA00023295"/>
    </source>
</evidence>
<feature type="domain" description="Glycoside hydrolase family 9" evidence="8">
    <location>
        <begin position="107"/>
        <end position="547"/>
    </location>
</feature>
<keyword evidence="5 6" id="KW-0624">Polysaccharide degradation</keyword>
<evidence type="ECO:0000259" key="8">
    <source>
        <dbReference type="Pfam" id="PF00759"/>
    </source>
</evidence>
<keyword evidence="7" id="KW-0136">Cellulose degradation</keyword>
<keyword evidence="2 6" id="KW-0378">Hydrolase</keyword>
<proteinExistence type="inferred from homology"/>
<dbReference type="InterPro" id="IPR014756">
    <property type="entry name" value="Ig_E-set"/>
</dbReference>
<dbReference type="PANTHER" id="PTHR22298">
    <property type="entry name" value="ENDO-1,4-BETA-GLUCANASE"/>
    <property type="match status" value="1"/>
</dbReference>
<dbReference type="SUPFAM" id="SSF81296">
    <property type="entry name" value="E set domains"/>
    <property type="match status" value="1"/>
</dbReference>
<accession>A0A9X3HWV3</accession>
<dbReference type="CDD" id="cd02850">
    <property type="entry name" value="E_set_Cellulase_N"/>
    <property type="match status" value="1"/>
</dbReference>
<sequence>MSRYVFLALIAFTIHVPASTLVVNQLGYQPNTHKKVYVLEPTSEHITLISMPSNKALKTLTLKYNSKLADGRSVHVADFSALNKPGWYYLRAGEDTSVPFEVRSDVYHSLTQGLVHALYLQRSGEAVYSPITGMARPPSHMHDGIIFRRDEINPQGTYINAAGGWYDAGDFGKYISTATITIARLLEAYRQAPDLFSATSPETMPTILREAQYGLLWMEKMQRSDGAVYRKLSGLAWPAKIPPWLDNQTRYIFGVSTPDTAKYAATMAFAARIYQNYDAKLAARWLRSAQSAWAYLQTQPTQYIDWQKADDSGSGPYIRNEHDMEESLATDIDDRMWAAAELYLTTNDTSFLDYFDHHYHETIGANIALFDFFEWKNPAIMGIWHLMQALDSPLSHLMQNDLHALAERYATLATQSPFFVANQNFIWGSNKMVAEVGIVLAWSDMISNRTQHRWLIQSQIDYLLGANAFNMSFVTQFGTHSVRHLHHLYRIGTGVSLPGFLVGGPNIKAQADIAPKDMGMLSYIDSEKSYAVNEFAIDYNAALIGLLAIQSTYSGNSDH</sequence>
<keyword evidence="7" id="KW-0732">Signal</keyword>
<reference evidence="10" key="1">
    <citation type="submission" date="2022-02" db="EMBL/GenBank/DDBJ databases">
        <title>Vibrio sp. nov, a new bacterium isolated from seawater.</title>
        <authorList>
            <person name="Yuan Y."/>
        </authorList>
    </citation>
    <scope>NUCLEOTIDE SEQUENCE</scope>
    <source>
        <strain evidence="10">ZSDZ65</strain>
    </source>
</reference>
<evidence type="ECO:0000256" key="6">
    <source>
        <dbReference type="PROSITE-ProRule" id="PRU10060"/>
    </source>
</evidence>
<comment type="caution">
    <text evidence="10">The sequence shown here is derived from an EMBL/GenBank/DDBJ whole genome shotgun (WGS) entry which is preliminary data.</text>
</comment>
<dbReference type="Pfam" id="PF00759">
    <property type="entry name" value="Glyco_hydro_9"/>
    <property type="match status" value="1"/>
</dbReference>
<keyword evidence="11" id="KW-1185">Reference proteome</keyword>
<dbReference type="InterPro" id="IPR033126">
    <property type="entry name" value="Glyco_hydro_9_Asp/Glu_AS"/>
</dbReference>
<evidence type="ECO:0000256" key="2">
    <source>
        <dbReference type="ARBA" id="ARBA00022801"/>
    </source>
</evidence>
<dbReference type="GO" id="GO:0030245">
    <property type="term" value="P:cellulose catabolic process"/>
    <property type="evidence" value="ECO:0007669"/>
    <property type="project" value="UniProtKB-KW"/>
</dbReference>
<dbReference type="InterPro" id="IPR008928">
    <property type="entry name" value="6-hairpin_glycosidase_sf"/>
</dbReference>
<evidence type="ECO:0000313" key="10">
    <source>
        <dbReference type="EMBL" id="MCW8346821.1"/>
    </source>
</evidence>
<evidence type="ECO:0000256" key="3">
    <source>
        <dbReference type="ARBA" id="ARBA00023277"/>
    </source>
</evidence>
<dbReference type="PROSITE" id="PS00698">
    <property type="entry name" value="GH9_3"/>
    <property type="match status" value="1"/>
</dbReference>
<comment type="similarity">
    <text evidence="1 6 7">Belongs to the glycosyl hydrolase 9 (cellulase E) family.</text>
</comment>
<dbReference type="SUPFAM" id="SSF48208">
    <property type="entry name" value="Six-hairpin glycosidases"/>
    <property type="match status" value="1"/>
</dbReference>
<evidence type="ECO:0000256" key="7">
    <source>
        <dbReference type="RuleBase" id="RU361166"/>
    </source>
</evidence>
<feature type="signal peptide" evidence="7">
    <location>
        <begin position="1"/>
        <end position="18"/>
    </location>
</feature>
<keyword evidence="4 6" id="KW-0326">Glycosidase</keyword>
<comment type="catalytic activity">
    <reaction evidence="7">
        <text>Endohydrolysis of (1-&gt;4)-beta-D-glucosidic linkages in cellulose, lichenin and cereal beta-D-glucans.</text>
        <dbReference type="EC" id="3.2.1.4"/>
    </reaction>
</comment>
<evidence type="ECO:0000256" key="1">
    <source>
        <dbReference type="ARBA" id="ARBA00007072"/>
    </source>
</evidence>
<dbReference type="InterPro" id="IPR004197">
    <property type="entry name" value="Cellulase_Ig-like"/>
</dbReference>
<dbReference type="Pfam" id="PF02927">
    <property type="entry name" value="CelD_N"/>
    <property type="match status" value="1"/>
</dbReference>
<evidence type="ECO:0000256" key="5">
    <source>
        <dbReference type="ARBA" id="ARBA00023326"/>
    </source>
</evidence>
<evidence type="ECO:0000259" key="9">
    <source>
        <dbReference type="Pfam" id="PF02927"/>
    </source>
</evidence>
<feature type="active site" evidence="6">
    <location>
        <position position="525"/>
    </location>
</feature>
<gene>
    <name evidence="10" type="ORF">MD535_12520</name>
</gene>
<feature type="chain" id="PRO_5041018656" description="Endoglucanase" evidence="7">
    <location>
        <begin position="19"/>
        <end position="559"/>
    </location>
</feature>
<feature type="active site" evidence="6">
    <location>
        <position position="534"/>
    </location>
</feature>
<dbReference type="EMBL" id="JAKRRY010000015">
    <property type="protein sequence ID" value="MCW8346821.1"/>
    <property type="molecule type" value="Genomic_DNA"/>
</dbReference>
<dbReference type="Proteomes" id="UP001155587">
    <property type="component" value="Unassembled WGS sequence"/>
</dbReference>
<evidence type="ECO:0000313" key="11">
    <source>
        <dbReference type="Proteomes" id="UP001155587"/>
    </source>
</evidence>